<organism evidence="2 3">
    <name type="scientific">Phytophthora citrophthora</name>
    <dbReference type="NCBI Taxonomy" id="4793"/>
    <lineage>
        <taxon>Eukaryota</taxon>
        <taxon>Sar</taxon>
        <taxon>Stramenopiles</taxon>
        <taxon>Oomycota</taxon>
        <taxon>Peronosporomycetes</taxon>
        <taxon>Peronosporales</taxon>
        <taxon>Peronosporaceae</taxon>
        <taxon>Phytophthora</taxon>
    </lineage>
</organism>
<dbReference type="EMBL" id="JASMQC010000006">
    <property type="protein sequence ID" value="KAK1944424.1"/>
    <property type="molecule type" value="Genomic_DNA"/>
</dbReference>
<dbReference type="AlphaFoldDB" id="A0AAD9LRT3"/>
<name>A0AAD9LRT3_9STRA</name>
<comment type="caution">
    <text evidence="2">The sequence shown here is derived from an EMBL/GenBank/DDBJ whole genome shotgun (WGS) entry which is preliminary data.</text>
</comment>
<evidence type="ECO:0000313" key="3">
    <source>
        <dbReference type="Proteomes" id="UP001259832"/>
    </source>
</evidence>
<feature type="compositionally biased region" description="Basic and acidic residues" evidence="1">
    <location>
        <begin position="28"/>
        <end position="41"/>
    </location>
</feature>
<accession>A0AAD9LRT3</accession>
<protein>
    <submittedName>
        <fullName evidence="2">Uncharacterized protein</fullName>
    </submittedName>
</protein>
<evidence type="ECO:0000256" key="1">
    <source>
        <dbReference type="SAM" id="MobiDB-lite"/>
    </source>
</evidence>
<proteinExistence type="predicted"/>
<evidence type="ECO:0000313" key="2">
    <source>
        <dbReference type="EMBL" id="KAK1944424.1"/>
    </source>
</evidence>
<keyword evidence="3" id="KW-1185">Reference proteome</keyword>
<gene>
    <name evidence="2" type="ORF">P3T76_004336</name>
</gene>
<sequence>MKGFGWSEMKSRGMTMASQLVAPTADITPKREQLEVSEKKPTPALDQPSTCGKNPPVEFFEWPIELSEAQRKPIDSPKAGFLAGVGDRLDGLLDGSTTLELKEVSQFLNPIIQSELRTIIRVYKQPAVTPADQERLRRYKKDHEKQQVALDNDDCKANVEDNVFKLDFDESSKNYRVRYASERIPFKNVIAITYAWHETEKKRSFHVYGRKEEKPIQLGVE</sequence>
<dbReference type="Proteomes" id="UP001259832">
    <property type="component" value="Unassembled WGS sequence"/>
</dbReference>
<reference evidence="2" key="1">
    <citation type="submission" date="2023-08" db="EMBL/GenBank/DDBJ databases">
        <title>Reference Genome Resource for the Citrus Pathogen Phytophthora citrophthora.</title>
        <authorList>
            <person name="Moller H."/>
            <person name="Coetzee B."/>
            <person name="Rose L.J."/>
            <person name="Van Niekerk J.M."/>
        </authorList>
    </citation>
    <scope>NUCLEOTIDE SEQUENCE</scope>
    <source>
        <strain evidence="2">STE-U-9442</strain>
    </source>
</reference>
<feature type="region of interest" description="Disordered" evidence="1">
    <location>
        <begin position="1"/>
        <end position="56"/>
    </location>
</feature>